<protein>
    <recommendedName>
        <fullName evidence="7">EamA domain-containing protein</fullName>
    </recommendedName>
</protein>
<feature type="region of interest" description="Disordered" evidence="5">
    <location>
        <begin position="1"/>
        <end position="26"/>
    </location>
</feature>
<keyword evidence="4 6" id="KW-0472">Membrane</keyword>
<feature type="transmembrane region" description="Helical" evidence="6">
    <location>
        <begin position="45"/>
        <end position="64"/>
    </location>
</feature>
<evidence type="ECO:0000256" key="2">
    <source>
        <dbReference type="ARBA" id="ARBA00022692"/>
    </source>
</evidence>
<evidence type="ECO:0000313" key="9">
    <source>
        <dbReference type="Proteomes" id="UP001182556"/>
    </source>
</evidence>
<feature type="transmembrane region" description="Helical" evidence="6">
    <location>
        <begin position="223"/>
        <end position="241"/>
    </location>
</feature>
<dbReference type="PANTHER" id="PTHR22911:SF6">
    <property type="entry name" value="SOLUTE CARRIER FAMILY 35 MEMBER G1"/>
    <property type="match status" value="1"/>
</dbReference>
<evidence type="ECO:0000313" key="8">
    <source>
        <dbReference type="EMBL" id="KAK1926988.1"/>
    </source>
</evidence>
<feature type="compositionally biased region" description="Polar residues" evidence="5">
    <location>
        <begin position="370"/>
        <end position="379"/>
    </location>
</feature>
<gene>
    <name evidence="8" type="ORF">DB88DRAFT_434646</name>
</gene>
<dbReference type="InterPro" id="IPR000620">
    <property type="entry name" value="EamA_dom"/>
</dbReference>
<keyword evidence="9" id="KW-1185">Reference proteome</keyword>
<organism evidence="8 9">
    <name type="scientific">Papiliotrema laurentii</name>
    <name type="common">Cryptococcus laurentii</name>
    <dbReference type="NCBI Taxonomy" id="5418"/>
    <lineage>
        <taxon>Eukaryota</taxon>
        <taxon>Fungi</taxon>
        <taxon>Dikarya</taxon>
        <taxon>Basidiomycota</taxon>
        <taxon>Agaricomycotina</taxon>
        <taxon>Tremellomycetes</taxon>
        <taxon>Tremellales</taxon>
        <taxon>Rhynchogastremaceae</taxon>
        <taxon>Papiliotrema</taxon>
    </lineage>
</organism>
<proteinExistence type="predicted"/>
<feature type="region of interest" description="Disordered" evidence="5">
    <location>
        <begin position="361"/>
        <end position="439"/>
    </location>
</feature>
<keyword evidence="3 6" id="KW-1133">Transmembrane helix</keyword>
<dbReference type="AlphaFoldDB" id="A0AAD9FVK9"/>
<dbReference type="PANTHER" id="PTHR22911">
    <property type="entry name" value="ACYL-MALONYL CONDENSING ENZYME-RELATED"/>
    <property type="match status" value="1"/>
</dbReference>
<dbReference type="EMBL" id="JAODAN010000001">
    <property type="protein sequence ID" value="KAK1926988.1"/>
    <property type="molecule type" value="Genomic_DNA"/>
</dbReference>
<dbReference type="GO" id="GO:0016020">
    <property type="term" value="C:membrane"/>
    <property type="evidence" value="ECO:0007669"/>
    <property type="project" value="UniProtKB-SubCell"/>
</dbReference>
<feature type="transmembrane region" description="Helical" evidence="6">
    <location>
        <begin position="253"/>
        <end position="273"/>
    </location>
</feature>
<feature type="transmembrane region" description="Helical" evidence="6">
    <location>
        <begin position="174"/>
        <end position="194"/>
    </location>
</feature>
<evidence type="ECO:0000256" key="6">
    <source>
        <dbReference type="SAM" id="Phobius"/>
    </source>
</evidence>
<comment type="caution">
    <text evidence="8">The sequence shown here is derived from an EMBL/GenBank/DDBJ whole genome shotgun (WGS) entry which is preliminary data.</text>
</comment>
<dbReference type="Proteomes" id="UP001182556">
    <property type="component" value="Unassembled WGS sequence"/>
</dbReference>
<reference evidence="8" key="1">
    <citation type="submission" date="2023-02" db="EMBL/GenBank/DDBJ databases">
        <title>Identification and recombinant expression of a fungal hydrolase from Papiliotrema laurentii that hydrolyzes apple cutin and clears colloidal polyester polyurethane.</title>
        <authorList>
            <consortium name="DOE Joint Genome Institute"/>
            <person name="Roman V.A."/>
            <person name="Bojanowski C."/>
            <person name="Crable B.R."/>
            <person name="Wagner D.N."/>
            <person name="Hung C.S."/>
            <person name="Nadeau L.J."/>
            <person name="Schratz L."/>
            <person name="Haridas S."/>
            <person name="Pangilinan J."/>
            <person name="Lipzen A."/>
            <person name="Na H."/>
            <person name="Yan M."/>
            <person name="Ng V."/>
            <person name="Grigoriev I.V."/>
            <person name="Spatafora J.W."/>
            <person name="Barlow D."/>
            <person name="Biffinger J."/>
            <person name="Kelley-Loughnane N."/>
            <person name="Varaljay V.A."/>
            <person name="Crookes-Goodson W.J."/>
        </authorList>
    </citation>
    <scope>NUCLEOTIDE SEQUENCE</scope>
    <source>
        <strain evidence="8">5307AH</strain>
    </source>
</reference>
<dbReference type="InterPro" id="IPR037185">
    <property type="entry name" value="EmrE-like"/>
</dbReference>
<evidence type="ECO:0000256" key="4">
    <source>
        <dbReference type="ARBA" id="ARBA00023136"/>
    </source>
</evidence>
<evidence type="ECO:0000256" key="1">
    <source>
        <dbReference type="ARBA" id="ARBA00004141"/>
    </source>
</evidence>
<dbReference type="Pfam" id="PF00892">
    <property type="entry name" value="EamA"/>
    <property type="match status" value="2"/>
</dbReference>
<dbReference type="SUPFAM" id="SSF103481">
    <property type="entry name" value="Multidrug resistance efflux transporter EmrE"/>
    <property type="match status" value="2"/>
</dbReference>
<accession>A0AAD9FVK9</accession>
<feature type="domain" description="EamA" evidence="7">
    <location>
        <begin position="52"/>
        <end position="188"/>
    </location>
</feature>
<comment type="subcellular location">
    <subcellularLocation>
        <location evidence="1">Membrane</location>
        <topology evidence="1">Multi-pass membrane protein</topology>
    </subcellularLocation>
</comment>
<keyword evidence="2 6" id="KW-0812">Transmembrane</keyword>
<feature type="transmembrane region" description="Helical" evidence="6">
    <location>
        <begin position="285"/>
        <end position="304"/>
    </location>
</feature>
<feature type="transmembrane region" description="Helical" evidence="6">
    <location>
        <begin position="339"/>
        <end position="356"/>
    </location>
</feature>
<sequence length="439" mass="48054">MSIPNSPKSSRRLEPDEPSSRLAQPTAESETELAWLRPYVSDKTFIFISANLGLLFVACAQFFFACMNITVKYFLSKTSISVSTLILVRMGITSICCIVALHIIRDPNPVLGPPEVRRWLVYRGLAGLVGLFSAYKSYTGLTVSDSTSIQFLTPTLTSILGFLILGEKCSIREVVAGLASLGGVVLISRPPIIFGGSDNGEGLPPDESMPAVPNPNESTRMMGVFWALSSVCGSTAAYLMIRKLGRKAHALHTIGYFSYMCTVTTFFVTLFTIRDTTWVSSLRELFFILLIGIFGFVAQMLLTLGIQRERVGRAGIALYLSVFFAIILELLIFHTLPAFWSICGITVILCSAYWVAKSKSESKTPPVNDPESQPFSRSPSPDPSAHRPTRTFRAVSYSAVPSDEQRGNENGSLKPNKDPGPVRSRSGTSETMKGVDRSE</sequence>
<feature type="transmembrane region" description="Helical" evidence="6">
    <location>
        <begin position="147"/>
        <end position="165"/>
    </location>
</feature>
<evidence type="ECO:0000256" key="5">
    <source>
        <dbReference type="SAM" id="MobiDB-lite"/>
    </source>
</evidence>
<feature type="domain" description="EamA" evidence="7">
    <location>
        <begin position="221"/>
        <end position="355"/>
    </location>
</feature>
<name>A0AAD9FVK9_PAPLA</name>
<evidence type="ECO:0000259" key="7">
    <source>
        <dbReference type="Pfam" id="PF00892"/>
    </source>
</evidence>
<feature type="transmembrane region" description="Helical" evidence="6">
    <location>
        <begin position="84"/>
        <end position="104"/>
    </location>
</feature>
<evidence type="ECO:0000256" key="3">
    <source>
        <dbReference type="ARBA" id="ARBA00022989"/>
    </source>
</evidence>
<feature type="transmembrane region" description="Helical" evidence="6">
    <location>
        <begin position="316"/>
        <end position="333"/>
    </location>
</feature>